<dbReference type="SMART" id="SM00060">
    <property type="entry name" value="FN3"/>
    <property type="match status" value="2"/>
</dbReference>
<keyword evidence="1" id="KW-0677">Repeat</keyword>
<dbReference type="SUPFAM" id="SSF49265">
    <property type="entry name" value="Fibronectin type III"/>
    <property type="match status" value="2"/>
</dbReference>
<evidence type="ECO:0000313" key="5">
    <source>
        <dbReference type="Proteomes" id="UP000078148"/>
    </source>
</evidence>
<accession>A0A172ZDJ2</accession>
<keyword evidence="5" id="KW-1185">Reference proteome</keyword>
<gene>
    <name evidence="4" type="ORF">AR543_06485</name>
</gene>
<dbReference type="Gene3D" id="2.60.40.10">
    <property type="entry name" value="Immunoglobulins"/>
    <property type="match status" value="2"/>
</dbReference>
<dbReference type="Pfam" id="PF00041">
    <property type="entry name" value="fn3"/>
    <property type="match status" value="1"/>
</dbReference>
<evidence type="ECO:0000256" key="1">
    <source>
        <dbReference type="ARBA" id="ARBA00022737"/>
    </source>
</evidence>
<feature type="signal peptide" evidence="2">
    <location>
        <begin position="1"/>
        <end position="25"/>
    </location>
</feature>
<feature type="domain" description="Fibronectin type-III" evidence="3">
    <location>
        <begin position="174"/>
        <end position="262"/>
    </location>
</feature>
<dbReference type="KEGG" id="pbv:AR543_06485"/>
<dbReference type="RefSeq" id="WP_060532830.1">
    <property type="nucleotide sequence ID" value="NZ_CP013023.1"/>
</dbReference>
<dbReference type="PROSITE" id="PS50853">
    <property type="entry name" value="FN3"/>
    <property type="match status" value="1"/>
</dbReference>
<keyword evidence="2" id="KW-0732">Signal</keyword>
<sequence length="659" mass="74545">MNNRFRRFKLYVCCCVLLLSLFPAAGRTQAYHYPVEDMQGSRLPAGTTYTASAPSQWGYDPYKVADDDRNTFWGLYGNFGYLQLNFPEKVQMNAVQLATNSFTLGYHTYKIEGLQKGQWSEIGRKTQKVNREEYVVLDPIPVQEGWYNSIRITIQSTSYWMRINEIHYLSDLDSPTGLQARSNNQQVRLNWTPVPGAAGYQIRYGTKSGSYTEAVNVSADTYKGYSLAGLLENRPYYFVVAARTGEVRSNYSYETFSMPLSGFDFPDDMQASVNPDNVHYFDPASNIIDQDLSTGWRFKGWGIDAELYLKSDYPVYMDELQLVMTSEAADNYFIAYIYTGDNEDKPIAEHEIEMEKGSEPGVWIIPIEPGWYKDLKLHIMVSRSPLIIHEIRYNTDHTPVQNLQATSDNREVALTWDPVAGADHYRIVYGQSLTDIHQGSAVTVSADAYVGYTVTGLESSGAPYQFLVQAIRGDEPYGYSNMVSAALQTYRTGEWLPSGTRITATGSYQNHLPQHAADANLRSYWHSDIGNWYELDQGNTNGTINFAFPRPINLYAVQPVSSMYPSGSQYYTIYGLQNREWILLYKGKVNVPYQPNGGILKPIPVKSGEYNGLMINIDAGSQAVTLQELLIFYNHPAETVLGDTYEQLSLPTVSEDTYR</sequence>
<dbReference type="InterPro" id="IPR008979">
    <property type="entry name" value="Galactose-bd-like_sf"/>
</dbReference>
<dbReference type="AlphaFoldDB" id="A0A172ZDJ2"/>
<evidence type="ECO:0000313" key="4">
    <source>
        <dbReference type="EMBL" id="ANF95678.1"/>
    </source>
</evidence>
<dbReference type="Gene3D" id="2.60.120.260">
    <property type="entry name" value="Galactose-binding domain-like"/>
    <property type="match status" value="1"/>
</dbReference>
<dbReference type="OrthoDB" id="1937631at2"/>
<dbReference type="PANTHER" id="PTHR46708:SF2">
    <property type="entry name" value="FIBRONECTIN TYPE-III DOMAIN-CONTAINING PROTEIN"/>
    <property type="match status" value="1"/>
</dbReference>
<protein>
    <recommendedName>
        <fullName evidence="3">Fibronectin type-III domain-containing protein</fullName>
    </recommendedName>
</protein>
<dbReference type="CDD" id="cd00063">
    <property type="entry name" value="FN3"/>
    <property type="match status" value="1"/>
</dbReference>
<organism evidence="4 5">
    <name type="scientific">Paenibacillus bovis</name>
    <dbReference type="NCBI Taxonomy" id="1616788"/>
    <lineage>
        <taxon>Bacteria</taxon>
        <taxon>Bacillati</taxon>
        <taxon>Bacillota</taxon>
        <taxon>Bacilli</taxon>
        <taxon>Bacillales</taxon>
        <taxon>Paenibacillaceae</taxon>
        <taxon>Paenibacillus</taxon>
    </lineage>
</organism>
<dbReference type="PANTHER" id="PTHR46708">
    <property type="entry name" value="TENASCIN"/>
    <property type="match status" value="1"/>
</dbReference>
<reference evidence="4 5" key="2">
    <citation type="journal article" date="2016" name="Int. J. Syst. Evol. Microbiol.">
        <title>Paenibacillus bovis sp. nov., isolated from raw yak (Bos grunniens) milk.</title>
        <authorList>
            <person name="Gao C."/>
            <person name="Han J."/>
            <person name="Liu Z."/>
            <person name="Xu X."/>
            <person name="Hang F."/>
            <person name="Wu Z."/>
        </authorList>
    </citation>
    <scope>NUCLEOTIDE SEQUENCE [LARGE SCALE GENOMIC DNA]</scope>
    <source>
        <strain evidence="4 5">BD3526</strain>
    </source>
</reference>
<evidence type="ECO:0000256" key="2">
    <source>
        <dbReference type="SAM" id="SignalP"/>
    </source>
</evidence>
<reference evidence="5" key="1">
    <citation type="submission" date="2015-10" db="EMBL/GenBank/DDBJ databases">
        <title>Genome of Paenibacillus bovis sp. nov.</title>
        <authorList>
            <person name="Wu Z."/>
            <person name="Gao C."/>
            <person name="Liu Z."/>
            <person name="Zheng H."/>
        </authorList>
    </citation>
    <scope>NUCLEOTIDE SEQUENCE [LARGE SCALE GENOMIC DNA]</scope>
    <source>
        <strain evidence="5">BD3526</strain>
    </source>
</reference>
<dbReference type="STRING" id="1616788.AR543_06485"/>
<dbReference type="InterPro" id="IPR013783">
    <property type="entry name" value="Ig-like_fold"/>
</dbReference>
<dbReference type="SUPFAM" id="SSF49785">
    <property type="entry name" value="Galactose-binding domain-like"/>
    <property type="match status" value="2"/>
</dbReference>
<dbReference type="InterPro" id="IPR003961">
    <property type="entry name" value="FN3_dom"/>
</dbReference>
<dbReference type="Proteomes" id="UP000078148">
    <property type="component" value="Chromosome"/>
</dbReference>
<evidence type="ECO:0000259" key="3">
    <source>
        <dbReference type="PROSITE" id="PS50853"/>
    </source>
</evidence>
<feature type="chain" id="PRO_5038639203" description="Fibronectin type-III domain-containing protein" evidence="2">
    <location>
        <begin position="26"/>
        <end position="659"/>
    </location>
</feature>
<name>A0A172ZDJ2_9BACL</name>
<dbReference type="EMBL" id="CP013023">
    <property type="protein sequence ID" value="ANF95678.1"/>
    <property type="molecule type" value="Genomic_DNA"/>
</dbReference>
<proteinExistence type="predicted"/>
<dbReference type="InterPro" id="IPR050991">
    <property type="entry name" value="ECM_Regulatory_Proteins"/>
</dbReference>
<dbReference type="InterPro" id="IPR036116">
    <property type="entry name" value="FN3_sf"/>
</dbReference>